<name>A0A7C4E1U7_CALS0</name>
<protein>
    <submittedName>
        <fullName evidence="9">ABC transporter ATP-binding protein</fullName>
    </submittedName>
</protein>
<evidence type="ECO:0000256" key="4">
    <source>
        <dbReference type="ARBA" id="ARBA00022840"/>
    </source>
</evidence>
<dbReference type="InterPro" id="IPR017871">
    <property type="entry name" value="ABC_transporter-like_CS"/>
</dbReference>
<dbReference type="PANTHER" id="PTHR43875:SF15">
    <property type="entry name" value="TREHALOSE IMPORT ATP-BINDING PROTEIN SUGC"/>
    <property type="match status" value="1"/>
</dbReference>
<dbReference type="InterPro" id="IPR027417">
    <property type="entry name" value="P-loop_NTPase"/>
</dbReference>
<keyword evidence="3" id="KW-0547">Nucleotide-binding</keyword>
<dbReference type="Gene3D" id="2.40.50.140">
    <property type="entry name" value="Nucleic acid-binding proteins"/>
    <property type="match status" value="1"/>
</dbReference>
<dbReference type="Pfam" id="PF08402">
    <property type="entry name" value="TOBE_2"/>
    <property type="match status" value="1"/>
</dbReference>
<proteinExistence type="predicted"/>
<comment type="caution">
    <text evidence="9">The sequence shown here is derived from an EMBL/GenBank/DDBJ whole genome shotgun (WGS) entry which is preliminary data.</text>
</comment>
<keyword evidence="6" id="KW-0472">Membrane</keyword>
<dbReference type="InterPro" id="IPR008995">
    <property type="entry name" value="Mo/tungstate-bd_C_term_dom"/>
</dbReference>
<dbReference type="Gene3D" id="2.40.50.100">
    <property type="match status" value="1"/>
</dbReference>
<dbReference type="EMBL" id="DTCM01000003">
    <property type="protein sequence ID" value="HGL40061.1"/>
    <property type="molecule type" value="Genomic_DNA"/>
</dbReference>
<dbReference type="EMBL" id="DRXG01000039">
    <property type="protein sequence ID" value="HHN52069.1"/>
    <property type="molecule type" value="Genomic_DNA"/>
</dbReference>
<dbReference type="SUPFAM" id="SSF52540">
    <property type="entry name" value="P-loop containing nucleoside triphosphate hydrolases"/>
    <property type="match status" value="1"/>
</dbReference>
<dbReference type="PANTHER" id="PTHR43875">
    <property type="entry name" value="MALTODEXTRIN IMPORT ATP-BINDING PROTEIN MSMX"/>
    <property type="match status" value="1"/>
</dbReference>
<evidence type="ECO:0000256" key="2">
    <source>
        <dbReference type="ARBA" id="ARBA00022475"/>
    </source>
</evidence>
<dbReference type="SMART" id="SM00382">
    <property type="entry name" value="AAA"/>
    <property type="match status" value="1"/>
</dbReference>
<dbReference type="InterPro" id="IPR013611">
    <property type="entry name" value="Transp-assoc_OB_typ2"/>
</dbReference>
<sequence length="360" mass="40172">MTRVEVKSLWKSFGKVQALRGLDVTVESGDIVALLGPTGAGKTTLMKCIAGVERPDKGDILFDGESVLDTPPWERNVAMFFQTYALYPHMSVYDNIAYPLRERKMAENEIKDIVQRVAEKLRISHLLGRKEPATLSGGEMQRVALARALVREPRVLLLDEPISNLDAKLREEMRAEFKRLHRELKRTLIYATPDYLEAFAVAEKIALINEGQVIQYDTPINILRKPRNKFVATFVGSPTANILRGVIKLGKENLLLDTGEFQLTLNKTGLRNIDGREVEVAIRPVDVVLEPVSGQNLLRARVVSSEKLGTHTIVTLKVSNVEMKTVVKGIKNYRYGEEVKIGIEGDKPLLFDAASGEVLG</sequence>
<keyword evidence="1" id="KW-0813">Transport</keyword>
<dbReference type="PROSITE" id="PS50893">
    <property type="entry name" value="ABC_TRANSPORTER_2"/>
    <property type="match status" value="1"/>
</dbReference>
<dbReference type="InterPro" id="IPR003593">
    <property type="entry name" value="AAA+_ATPase"/>
</dbReference>
<dbReference type="GO" id="GO:0055052">
    <property type="term" value="C:ATP-binding cassette (ABC) transporter complex, substrate-binding subunit-containing"/>
    <property type="evidence" value="ECO:0007669"/>
    <property type="project" value="TreeGrafter"/>
</dbReference>
<evidence type="ECO:0000313" key="8">
    <source>
        <dbReference type="EMBL" id="HGL40061.1"/>
    </source>
</evidence>
<dbReference type="AlphaFoldDB" id="A0A7C4E1U7"/>
<dbReference type="GO" id="GO:0016887">
    <property type="term" value="F:ATP hydrolysis activity"/>
    <property type="evidence" value="ECO:0007669"/>
    <property type="project" value="InterPro"/>
</dbReference>
<evidence type="ECO:0000256" key="3">
    <source>
        <dbReference type="ARBA" id="ARBA00022741"/>
    </source>
</evidence>
<dbReference type="GO" id="GO:0022857">
    <property type="term" value="F:transmembrane transporter activity"/>
    <property type="evidence" value="ECO:0007669"/>
    <property type="project" value="InterPro"/>
</dbReference>
<dbReference type="InterPro" id="IPR003439">
    <property type="entry name" value="ABC_transporter-like_ATP-bd"/>
</dbReference>
<dbReference type="Gene3D" id="3.40.50.300">
    <property type="entry name" value="P-loop containing nucleotide triphosphate hydrolases"/>
    <property type="match status" value="1"/>
</dbReference>
<evidence type="ECO:0000256" key="1">
    <source>
        <dbReference type="ARBA" id="ARBA00022448"/>
    </source>
</evidence>
<dbReference type="InterPro" id="IPR047641">
    <property type="entry name" value="ABC_transpr_MalK/UgpC-like"/>
</dbReference>
<keyword evidence="2" id="KW-1003">Cell membrane</keyword>
<gene>
    <name evidence="10" type="ORF">ENM30_02020</name>
    <name evidence="9" type="ORF">ENT82_03810</name>
    <name evidence="8" type="ORF">ENU43_00090</name>
</gene>
<dbReference type="GO" id="GO:0005524">
    <property type="term" value="F:ATP binding"/>
    <property type="evidence" value="ECO:0007669"/>
    <property type="project" value="UniProtKB-KW"/>
</dbReference>
<evidence type="ECO:0000259" key="7">
    <source>
        <dbReference type="PROSITE" id="PS50893"/>
    </source>
</evidence>
<dbReference type="EMBL" id="DTAD01000034">
    <property type="protein sequence ID" value="HGN90241.1"/>
    <property type="molecule type" value="Genomic_DNA"/>
</dbReference>
<dbReference type="SUPFAM" id="SSF50331">
    <property type="entry name" value="MOP-like"/>
    <property type="match status" value="1"/>
</dbReference>
<evidence type="ECO:0000256" key="6">
    <source>
        <dbReference type="ARBA" id="ARBA00023136"/>
    </source>
</evidence>
<dbReference type="InterPro" id="IPR012340">
    <property type="entry name" value="NA-bd_OB-fold"/>
</dbReference>
<evidence type="ECO:0000313" key="9">
    <source>
        <dbReference type="EMBL" id="HGN90241.1"/>
    </source>
</evidence>
<organism evidence="9">
    <name type="scientific">Caldiarchaeum subterraneum</name>
    <dbReference type="NCBI Taxonomy" id="311458"/>
    <lineage>
        <taxon>Archaea</taxon>
        <taxon>Nitrososphaerota</taxon>
        <taxon>Candidatus Caldarchaeales</taxon>
        <taxon>Candidatus Caldarchaeaceae</taxon>
        <taxon>Candidatus Caldarchaeum</taxon>
    </lineage>
</organism>
<dbReference type="PROSITE" id="PS00211">
    <property type="entry name" value="ABC_TRANSPORTER_1"/>
    <property type="match status" value="1"/>
</dbReference>
<keyword evidence="4 9" id="KW-0067">ATP-binding</keyword>
<dbReference type="FunFam" id="3.40.50.300:FF:000042">
    <property type="entry name" value="Maltose/maltodextrin ABC transporter, ATP-binding protein"/>
    <property type="match status" value="1"/>
</dbReference>
<feature type="domain" description="ABC transporter" evidence="7">
    <location>
        <begin position="4"/>
        <end position="235"/>
    </location>
</feature>
<reference evidence="9" key="1">
    <citation type="journal article" date="2020" name="mSystems">
        <title>Genome- and Community-Level Interaction Insights into Carbon Utilization and Element Cycling Functions of Hydrothermarchaeota in Hydrothermal Sediment.</title>
        <authorList>
            <person name="Zhou Z."/>
            <person name="Liu Y."/>
            <person name="Xu W."/>
            <person name="Pan J."/>
            <person name="Luo Z.H."/>
            <person name="Li M."/>
        </authorList>
    </citation>
    <scope>NUCLEOTIDE SEQUENCE [LARGE SCALE GENOMIC DNA]</scope>
    <source>
        <strain evidence="10">SpSt-1073</strain>
        <strain evidence="9">SpSt-613</strain>
        <strain evidence="8">SpSt-669</strain>
    </source>
</reference>
<evidence type="ECO:0000313" key="10">
    <source>
        <dbReference type="EMBL" id="HHN52069.1"/>
    </source>
</evidence>
<keyword evidence="5" id="KW-1278">Translocase</keyword>
<accession>A0A7C4E1U7</accession>
<dbReference type="Pfam" id="PF00005">
    <property type="entry name" value="ABC_tran"/>
    <property type="match status" value="1"/>
</dbReference>
<evidence type="ECO:0000256" key="5">
    <source>
        <dbReference type="ARBA" id="ARBA00022967"/>
    </source>
</evidence>